<reference evidence="1" key="1">
    <citation type="submission" date="2020-05" db="EMBL/GenBank/DDBJ databases">
        <title>Large-scale comparative analyses of tick genomes elucidate their genetic diversity and vector capacities.</title>
        <authorList>
            <person name="Jia N."/>
            <person name="Wang J."/>
            <person name="Shi W."/>
            <person name="Du L."/>
            <person name="Sun Y."/>
            <person name="Zhan W."/>
            <person name="Jiang J."/>
            <person name="Wang Q."/>
            <person name="Zhang B."/>
            <person name="Ji P."/>
            <person name="Sakyi L.B."/>
            <person name="Cui X."/>
            <person name="Yuan T."/>
            <person name="Jiang B."/>
            <person name="Yang W."/>
            <person name="Lam T.T.-Y."/>
            <person name="Chang Q."/>
            <person name="Ding S."/>
            <person name="Wang X."/>
            <person name="Zhu J."/>
            <person name="Ruan X."/>
            <person name="Zhao L."/>
            <person name="Wei J."/>
            <person name="Que T."/>
            <person name="Du C."/>
            <person name="Cheng J."/>
            <person name="Dai P."/>
            <person name="Han X."/>
            <person name="Huang E."/>
            <person name="Gao Y."/>
            <person name="Liu J."/>
            <person name="Shao H."/>
            <person name="Ye R."/>
            <person name="Li L."/>
            <person name="Wei W."/>
            <person name="Wang X."/>
            <person name="Wang C."/>
            <person name="Yang T."/>
            <person name="Huo Q."/>
            <person name="Li W."/>
            <person name="Guo W."/>
            <person name="Chen H."/>
            <person name="Zhou L."/>
            <person name="Ni X."/>
            <person name="Tian J."/>
            <person name="Zhou Y."/>
            <person name="Sheng Y."/>
            <person name="Liu T."/>
            <person name="Pan Y."/>
            <person name="Xia L."/>
            <person name="Li J."/>
            <person name="Zhao F."/>
            <person name="Cao W."/>
        </authorList>
    </citation>
    <scope>NUCLEOTIDE SEQUENCE</scope>
    <source>
        <strain evidence="1">Hyas-2018</strain>
    </source>
</reference>
<organism evidence="1 2">
    <name type="scientific">Hyalomma asiaticum</name>
    <name type="common">Tick</name>
    <dbReference type="NCBI Taxonomy" id="266040"/>
    <lineage>
        <taxon>Eukaryota</taxon>
        <taxon>Metazoa</taxon>
        <taxon>Ecdysozoa</taxon>
        <taxon>Arthropoda</taxon>
        <taxon>Chelicerata</taxon>
        <taxon>Arachnida</taxon>
        <taxon>Acari</taxon>
        <taxon>Parasitiformes</taxon>
        <taxon>Ixodida</taxon>
        <taxon>Ixodoidea</taxon>
        <taxon>Ixodidae</taxon>
        <taxon>Hyalomminae</taxon>
        <taxon>Hyalomma</taxon>
    </lineage>
</organism>
<keyword evidence="2" id="KW-1185">Reference proteome</keyword>
<accession>A0ACB7RJR9</accession>
<dbReference type="Proteomes" id="UP000821845">
    <property type="component" value="Chromosome 9"/>
</dbReference>
<evidence type="ECO:0000313" key="1">
    <source>
        <dbReference type="EMBL" id="KAH6921876.1"/>
    </source>
</evidence>
<gene>
    <name evidence="1" type="ORF">HPB50_005752</name>
</gene>
<dbReference type="EMBL" id="CM023489">
    <property type="protein sequence ID" value="KAH6921876.1"/>
    <property type="molecule type" value="Genomic_DNA"/>
</dbReference>
<name>A0ACB7RJR9_HYAAI</name>
<sequence length="1049" mass="114648">MNLFRLSSRERLGSSWKVSDSYMVASRGIGAAPRTRGHQTSTSTGADSAHDFVTRLRHEVQHRNTRTPFRGDHDRMRAPALLILLCLCCSYNYGLRIDKSTGAYEDIVVAIDAAVEPDERIIDNIKALFRSASSFLHRATRGLVHFGSVTIAIPDTWPPRPTAKNITTSLFPAADVRVAAENPQYGDTPYTLQPRGCGEWGEYVHLTPRFLSQMNDSIADAYGSPAYLLVHEWAHYRYGVFDEYGDPESSLYPSLYCESGTVHASVCSEHHKYTVYTDSGQPCRIYKGCRVSSKCKTRFEQRSEDPVTSSIMFMPYIKGVTDFCDNANKTHNAFAPTKHNHLCDRKSTWEVISSNEDFEDLTPGDPEEVVEVEFTELQQMEGAEGRVIFALDVSGSMADENRIGNLIAAMSQFIQSVVPDGLEVGVVVFSDSASTVFPLTAMEKSTRSNLLEVVNKLDAGGITCVGCALRMALQVFSHVPTTVPDVQRTRSAGEGSVIILMTDGEENVSPYIDDVMDELVAAQVVVNTIAFGLDAAKNLEKLALRTGGKPFALRDDQSSVPVAIESAFLESALSLLDESKRPIVIIDQEAKVTGEHRFSILVDPGLGNETAVVLQSNDTTVLKTALLYPDGKTCEECLVSDPAASKNYVNFKIPGVATPGTWTLTVSRSFGSAEVIAHVRATSLPRDPGDKPVEVRAFLKRTEVNRASQAVAYAEVTKGEHAVLHAKVTANVVRPKGGEAVQVQLFDDGLGADVTASDGIYSGYFTRFDGVGRYSVSVNVVSGNDTVIVEGRQASGGLPAPELSAPISSEASESVSEVDGVPLDRFVYVDQCIEEAEPRTLRSEKAPEFTRYAEAGTFRLTSNIDSSSIPPNSIRDLTVEDASVDENGAHVVVLTWTCPRDHVNTTNNAPQVELRGSTRFTDVTENFDSAVVVSEDNATECQVPPGAVGTRQRQRFRLPQALLSAAKKGSRHDFYFAARVRNDEKLSSPVSNVARVTFDRPQPSAKGTQWWVIVLIVLVAVFGLVALFVVARKVARWRNMSESMFTVLE</sequence>
<proteinExistence type="predicted"/>
<protein>
    <submittedName>
        <fullName evidence="1">Uncharacterized protein</fullName>
    </submittedName>
</protein>
<comment type="caution">
    <text evidence="1">The sequence shown here is derived from an EMBL/GenBank/DDBJ whole genome shotgun (WGS) entry which is preliminary data.</text>
</comment>
<evidence type="ECO:0000313" key="2">
    <source>
        <dbReference type="Proteomes" id="UP000821845"/>
    </source>
</evidence>